<feature type="transmembrane region" description="Helical" evidence="1">
    <location>
        <begin position="41"/>
        <end position="63"/>
    </location>
</feature>
<gene>
    <name evidence="2" type="ORF">A2751_01795</name>
</gene>
<reference evidence="2 3" key="1">
    <citation type="journal article" date="2016" name="Nat. Commun.">
        <title>Thousands of microbial genomes shed light on interconnected biogeochemical processes in an aquifer system.</title>
        <authorList>
            <person name="Anantharaman K."/>
            <person name="Brown C.T."/>
            <person name="Hug L.A."/>
            <person name="Sharon I."/>
            <person name="Castelle C.J."/>
            <person name="Probst A.J."/>
            <person name="Thomas B.C."/>
            <person name="Singh A."/>
            <person name="Wilkins M.J."/>
            <person name="Karaoz U."/>
            <person name="Brodie E.L."/>
            <person name="Williams K.H."/>
            <person name="Hubbard S.S."/>
            <person name="Banfield J.F."/>
        </authorList>
    </citation>
    <scope>NUCLEOTIDE SEQUENCE [LARGE SCALE GENOMIC DNA]</scope>
</reference>
<feature type="transmembrane region" description="Helical" evidence="1">
    <location>
        <begin position="144"/>
        <end position="167"/>
    </location>
</feature>
<evidence type="ECO:0000313" key="2">
    <source>
        <dbReference type="EMBL" id="OGE77768.1"/>
    </source>
</evidence>
<keyword evidence="1" id="KW-1133">Transmembrane helix</keyword>
<sequence>MRVIQLFSSIIGTAAVMFIVFSAFKLVIATNEESIKEARESITWAVGGFCVAILSFTIVSGAAKILGFDAGIFGSNLAKDKIDSPLSGPADPRFFWSVVNFVMVNILGLIGIVTIFMIVYYGYRYITAAGNEESLEQAKNGLKWSVIGFVIAVLSFTIISGVQRLLFSGV</sequence>
<protein>
    <submittedName>
        <fullName evidence="2">Uncharacterized protein</fullName>
    </submittedName>
</protein>
<accession>A0A1F5NJG0</accession>
<evidence type="ECO:0000256" key="1">
    <source>
        <dbReference type="SAM" id="Phobius"/>
    </source>
</evidence>
<feature type="transmembrane region" description="Helical" evidence="1">
    <location>
        <begin position="6"/>
        <end position="29"/>
    </location>
</feature>
<keyword evidence="1" id="KW-0812">Transmembrane</keyword>
<dbReference type="InterPro" id="IPR043993">
    <property type="entry name" value="T4SS_pilin"/>
</dbReference>
<dbReference type="AlphaFoldDB" id="A0A1F5NJG0"/>
<dbReference type="EMBL" id="MFEK01000016">
    <property type="protein sequence ID" value="OGE77768.1"/>
    <property type="molecule type" value="Genomic_DNA"/>
</dbReference>
<evidence type="ECO:0000313" key="3">
    <source>
        <dbReference type="Proteomes" id="UP000176864"/>
    </source>
</evidence>
<dbReference type="Proteomes" id="UP000176864">
    <property type="component" value="Unassembled WGS sequence"/>
</dbReference>
<dbReference type="NCBIfam" id="NF045849">
    <property type="entry name" value="ICE_MMCAP2_0565"/>
    <property type="match status" value="1"/>
</dbReference>
<proteinExistence type="predicted"/>
<comment type="caution">
    <text evidence="2">The sequence shown here is derived from an EMBL/GenBank/DDBJ whole genome shotgun (WGS) entry which is preliminary data.</text>
</comment>
<dbReference type="Pfam" id="PF18895">
    <property type="entry name" value="T4SS_pilin"/>
    <property type="match status" value="2"/>
</dbReference>
<organism evidence="2 3">
    <name type="scientific">Candidatus Doudnabacteria bacterium RIFCSPHIGHO2_01_FULL_46_14</name>
    <dbReference type="NCBI Taxonomy" id="1817824"/>
    <lineage>
        <taxon>Bacteria</taxon>
        <taxon>Candidatus Doudnaibacteriota</taxon>
    </lineage>
</organism>
<feature type="transmembrane region" description="Helical" evidence="1">
    <location>
        <begin position="94"/>
        <end position="123"/>
    </location>
</feature>
<name>A0A1F5NJG0_9BACT</name>
<keyword evidence="1" id="KW-0472">Membrane</keyword>
<dbReference type="STRING" id="1817824.A2751_01795"/>